<keyword evidence="3" id="KW-1185">Reference proteome</keyword>
<feature type="transmembrane region" description="Helical" evidence="1">
    <location>
        <begin position="90"/>
        <end position="107"/>
    </location>
</feature>
<gene>
    <name evidence="2" type="ORF">F4561_002179</name>
</gene>
<comment type="caution">
    <text evidence="2">The sequence shown here is derived from an EMBL/GenBank/DDBJ whole genome shotgun (WGS) entry which is preliminary data.</text>
</comment>
<dbReference type="RefSeq" id="WP_184577419.1">
    <property type="nucleotide sequence ID" value="NZ_JACHJT010000001.1"/>
</dbReference>
<feature type="transmembrane region" description="Helical" evidence="1">
    <location>
        <begin position="12"/>
        <end position="34"/>
    </location>
</feature>
<reference evidence="2 3" key="1">
    <citation type="submission" date="2020-08" db="EMBL/GenBank/DDBJ databases">
        <title>Sequencing the genomes of 1000 actinobacteria strains.</title>
        <authorList>
            <person name="Klenk H.-P."/>
        </authorList>
    </citation>
    <scope>NUCLEOTIDE SEQUENCE [LARGE SCALE GENOMIC DNA]</scope>
    <source>
        <strain evidence="2 3">DSM 102030</strain>
    </source>
</reference>
<dbReference type="EMBL" id="JACHJT010000001">
    <property type="protein sequence ID" value="MBB4931359.1"/>
    <property type="molecule type" value="Genomic_DNA"/>
</dbReference>
<sequence>MTISTTVGAISTLLGTMIPILSAYLPVLTLFFAAIRSWRSALLAGFAALLVSPAQATFSEAIDGVFEQFTSVVSGIGAQGPGYVLTRWDLFWVVLYALAWVGVGLALQKWPPSGYAFYFLEPEEEPEEKRGGSSGAAVFAKALLSLTLFVGGSFAFMFVQHAYAMTFNLTHLSHTARLPWMPPEEITVENNASEDDESENEETTRQVAYVLSVSEEWTVLLDEESRTISYVPSSEVTERRVCELPATTTAHDPPLIKLKGAERPNLDDCEVENHNM</sequence>
<organism evidence="2 3">
    <name type="scientific">Lipingzhangella halophila</name>
    <dbReference type="NCBI Taxonomy" id="1783352"/>
    <lineage>
        <taxon>Bacteria</taxon>
        <taxon>Bacillati</taxon>
        <taxon>Actinomycetota</taxon>
        <taxon>Actinomycetes</taxon>
        <taxon>Streptosporangiales</taxon>
        <taxon>Nocardiopsidaceae</taxon>
        <taxon>Lipingzhangella</taxon>
    </lineage>
</organism>
<keyword evidence="1" id="KW-0812">Transmembrane</keyword>
<name>A0A7W7RG44_9ACTN</name>
<keyword evidence="1" id="KW-1133">Transmembrane helix</keyword>
<proteinExistence type="predicted"/>
<feature type="transmembrane region" description="Helical" evidence="1">
    <location>
        <begin position="138"/>
        <end position="159"/>
    </location>
</feature>
<protein>
    <submittedName>
        <fullName evidence="2">Uncharacterized protein</fullName>
    </submittedName>
</protein>
<evidence type="ECO:0000313" key="3">
    <source>
        <dbReference type="Proteomes" id="UP000523007"/>
    </source>
</evidence>
<dbReference type="AlphaFoldDB" id="A0A7W7RG44"/>
<evidence type="ECO:0000256" key="1">
    <source>
        <dbReference type="SAM" id="Phobius"/>
    </source>
</evidence>
<dbReference type="Proteomes" id="UP000523007">
    <property type="component" value="Unassembled WGS sequence"/>
</dbReference>
<keyword evidence="1" id="KW-0472">Membrane</keyword>
<accession>A0A7W7RG44</accession>
<evidence type="ECO:0000313" key="2">
    <source>
        <dbReference type="EMBL" id="MBB4931359.1"/>
    </source>
</evidence>